<dbReference type="RefSeq" id="WP_102697311.1">
    <property type="nucleotide sequence ID" value="NZ_PNGJ01000004.1"/>
</dbReference>
<name>A0A2N6QRL3_9BACT</name>
<dbReference type="Proteomes" id="UP000235564">
    <property type="component" value="Unassembled WGS sequence"/>
</dbReference>
<sequence length="116" mass="13933">MKKKNIWRVLFSVLNDIFAANPDFENKIPYVALWVVEYENNKFNQVIRELGFDTNGKIIVKLPDKRNFGFWIDSDYTMKDYCKLNIQMITEQEFNNLWNSVDYDRKKGEFKPVHSL</sequence>
<dbReference type="OrthoDB" id="1264172at2"/>
<evidence type="ECO:0000313" key="2">
    <source>
        <dbReference type="Proteomes" id="UP000235564"/>
    </source>
</evidence>
<dbReference type="EMBL" id="PNGJ01000004">
    <property type="protein sequence ID" value="PMC24415.1"/>
    <property type="molecule type" value="Genomic_DNA"/>
</dbReference>
<accession>A0A2N6QRL3</accession>
<dbReference type="AlphaFoldDB" id="A0A2N6QRL3"/>
<proteinExistence type="predicted"/>
<gene>
    <name evidence="1" type="ORF">CJ231_06165</name>
</gene>
<organism evidence="1 2">
    <name type="scientific">Hoylesella buccalis</name>
    <dbReference type="NCBI Taxonomy" id="28127"/>
    <lineage>
        <taxon>Bacteria</taxon>
        <taxon>Pseudomonadati</taxon>
        <taxon>Bacteroidota</taxon>
        <taxon>Bacteroidia</taxon>
        <taxon>Bacteroidales</taxon>
        <taxon>Prevotellaceae</taxon>
        <taxon>Hoylesella</taxon>
    </lineage>
</organism>
<comment type="caution">
    <text evidence="1">The sequence shown here is derived from an EMBL/GenBank/DDBJ whole genome shotgun (WGS) entry which is preliminary data.</text>
</comment>
<reference evidence="1 2" key="1">
    <citation type="submission" date="2017-09" db="EMBL/GenBank/DDBJ databases">
        <title>Bacterial strain isolated from the female urinary microbiota.</title>
        <authorList>
            <person name="Thomas-White K."/>
            <person name="Kumar N."/>
            <person name="Forster S."/>
            <person name="Putonti C."/>
            <person name="Lawley T."/>
            <person name="Wolfe A.J."/>
        </authorList>
    </citation>
    <scope>NUCLEOTIDE SEQUENCE [LARGE SCALE GENOMIC DNA]</scope>
    <source>
        <strain evidence="1 2">UMB0536</strain>
    </source>
</reference>
<protein>
    <submittedName>
        <fullName evidence="1">Uncharacterized protein</fullName>
    </submittedName>
</protein>
<evidence type="ECO:0000313" key="1">
    <source>
        <dbReference type="EMBL" id="PMC24415.1"/>
    </source>
</evidence>